<name>A0AAD7C574_9AGAR</name>
<sequence>MTRAGLRGALQAPSRLRRVPSIRGRGALQRGSLASLSTMEIMVENKIHLADLAADQSDAPGCQNCIWQHNDTHGARIDSGTTNTLLVEYQNLLNFALYTDYTGTAPTARLWRLPTKAAPAEKIARGDAGEGGRKAARGLETIPTRGREMIRRAT</sequence>
<dbReference type="AlphaFoldDB" id="A0AAD7C574"/>
<keyword evidence="2" id="KW-1185">Reference proteome</keyword>
<accession>A0AAD7C574</accession>
<evidence type="ECO:0000313" key="1">
    <source>
        <dbReference type="EMBL" id="KAJ7639170.1"/>
    </source>
</evidence>
<comment type="caution">
    <text evidence="1">The sequence shown here is derived from an EMBL/GenBank/DDBJ whole genome shotgun (WGS) entry which is preliminary data.</text>
</comment>
<protein>
    <submittedName>
        <fullName evidence="1">Uncharacterized protein</fullName>
    </submittedName>
</protein>
<proteinExistence type="predicted"/>
<reference evidence="1" key="1">
    <citation type="submission" date="2023-03" db="EMBL/GenBank/DDBJ databases">
        <title>Massive genome expansion in bonnet fungi (Mycena s.s.) driven by repeated elements and novel gene families across ecological guilds.</title>
        <authorList>
            <consortium name="Lawrence Berkeley National Laboratory"/>
            <person name="Harder C.B."/>
            <person name="Miyauchi S."/>
            <person name="Viragh M."/>
            <person name="Kuo A."/>
            <person name="Thoen E."/>
            <person name="Andreopoulos B."/>
            <person name="Lu D."/>
            <person name="Skrede I."/>
            <person name="Drula E."/>
            <person name="Henrissat B."/>
            <person name="Morin E."/>
            <person name="Kohler A."/>
            <person name="Barry K."/>
            <person name="LaButti K."/>
            <person name="Morin E."/>
            <person name="Salamov A."/>
            <person name="Lipzen A."/>
            <person name="Mereny Z."/>
            <person name="Hegedus B."/>
            <person name="Baldrian P."/>
            <person name="Stursova M."/>
            <person name="Weitz H."/>
            <person name="Taylor A."/>
            <person name="Grigoriev I.V."/>
            <person name="Nagy L.G."/>
            <person name="Martin F."/>
            <person name="Kauserud H."/>
        </authorList>
    </citation>
    <scope>NUCLEOTIDE SEQUENCE</scope>
    <source>
        <strain evidence="1">9284</strain>
    </source>
</reference>
<evidence type="ECO:0000313" key="2">
    <source>
        <dbReference type="Proteomes" id="UP001221142"/>
    </source>
</evidence>
<gene>
    <name evidence="1" type="ORF">FB45DRAFT_1001125</name>
</gene>
<dbReference type="Proteomes" id="UP001221142">
    <property type="component" value="Unassembled WGS sequence"/>
</dbReference>
<dbReference type="EMBL" id="JARKIF010000005">
    <property type="protein sequence ID" value="KAJ7639170.1"/>
    <property type="molecule type" value="Genomic_DNA"/>
</dbReference>
<organism evidence="1 2">
    <name type="scientific">Roridomyces roridus</name>
    <dbReference type="NCBI Taxonomy" id="1738132"/>
    <lineage>
        <taxon>Eukaryota</taxon>
        <taxon>Fungi</taxon>
        <taxon>Dikarya</taxon>
        <taxon>Basidiomycota</taxon>
        <taxon>Agaricomycotina</taxon>
        <taxon>Agaricomycetes</taxon>
        <taxon>Agaricomycetidae</taxon>
        <taxon>Agaricales</taxon>
        <taxon>Marasmiineae</taxon>
        <taxon>Mycenaceae</taxon>
        <taxon>Roridomyces</taxon>
    </lineage>
</organism>